<evidence type="ECO:0000313" key="3">
    <source>
        <dbReference type="EMBL" id="PLC48497.1"/>
    </source>
</evidence>
<keyword evidence="3" id="KW-0808">Transferase</keyword>
<dbReference type="Proteomes" id="UP000234190">
    <property type="component" value="Unassembled WGS sequence"/>
</dbReference>
<dbReference type="GO" id="GO:0005737">
    <property type="term" value="C:cytoplasm"/>
    <property type="evidence" value="ECO:0007669"/>
    <property type="project" value="TreeGrafter"/>
</dbReference>
<organism evidence="3 4">
    <name type="scientific">Pollutimonas subterranea</name>
    <dbReference type="NCBI Taxonomy" id="2045210"/>
    <lineage>
        <taxon>Bacteria</taxon>
        <taxon>Pseudomonadati</taxon>
        <taxon>Pseudomonadota</taxon>
        <taxon>Betaproteobacteria</taxon>
        <taxon>Burkholderiales</taxon>
        <taxon>Alcaligenaceae</taxon>
        <taxon>Pollutimonas</taxon>
    </lineage>
</organism>
<dbReference type="AlphaFoldDB" id="A0A2N4U0H6"/>
<dbReference type="OrthoDB" id="9795692at2"/>
<gene>
    <name evidence="3" type="ORF">CR159_17605</name>
</gene>
<protein>
    <recommendedName>
        <fullName evidence="1">glutathione-specific gamma-glutamylcyclotransferase</fullName>
        <ecNumber evidence="1">4.3.2.7</ecNumber>
    </recommendedName>
</protein>
<dbReference type="EC" id="4.3.2.7" evidence="1"/>
<dbReference type="Pfam" id="PF04752">
    <property type="entry name" value="ChaC"/>
    <property type="match status" value="1"/>
</dbReference>
<dbReference type="Gene3D" id="3.10.490.10">
    <property type="entry name" value="Gamma-glutamyl cyclotransferase-like"/>
    <property type="match status" value="1"/>
</dbReference>
<dbReference type="PANTHER" id="PTHR12192:SF2">
    <property type="entry name" value="GLUTATHIONE-SPECIFIC GAMMA-GLUTAMYLCYCLOTRANSFERASE 2"/>
    <property type="match status" value="1"/>
</dbReference>
<evidence type="ECO:0000256" key="2">
    <source>
        <dbReference type="ARBA" id="ARBA00023239"/>
    </source>
</evidence>
<dbReference type="EMBL" id="PDNW01000019">
    <property type="protein sequence ID" value="PLC48497.1"/>
    <property type="molecule type" value="Genomic_DNA"/>
</dbReference>
<comment type="caution">
    <text evidence="3">The sequence shown here is derived from an EMBL/GenBank/DDBJ whole genome shotgun (WGS) entry which is preliminary data.</text>
</comment>
<dbReference type="SUPFAM" id="SSF110857">
    <property type="entry name" value="Gamma-glutamyl cyclotransferase-like"/>
    <property type="match status" value="1"/>
</dbReference>
<dbReference type="GO" id="GO:0006751">
    <property type="term" value="P:glutathione catabolic process"/>
    <property type="evidence" value="ECO:0007669"/>
    <property type="project" value="InterPro"/>
</dbReference>
<keyword evidence="4" id="KW-1185">Reference proteome</keyword>
<sequence>MPAAAQLIYYVDISHLEPCSCQNKVTNTFAPAPHAAAAPSSFRLLTEAERHASMLDALSGWNGDEDVWIYGYGSLIWRPEFQFIEQRAALLHGYHRALCLWSRVNRGTPDKPGLVFGLDVGGSCRGMAYRIPAGDVPSTMEALWRREMPSGAYIPRWLRCRTDHGIVSALTFTMNRYTDAYVRDLPAERLIDIVQSAHGSYGPCIEYVLETARALKQSNIQDKRLQLLVRELHKSTTGTT</sequence>
<dbReference type="CDD" id="cd06661">
    <property type="entry name" value="GGCT_like"/>
    <property type="match status" value="1"/>
</dbReference>
<name>A0A2N4U0H6_9BURK</name>
<evidence type="ECO:0000256" key="1">
    <source>
        <dbReference type="ARBA" id="ARBA00012344"/>
    </source>
</evidence>
<dbReference type="GO" id="GO:0016740">
    <property type="term" value="F:transferase activity"/>
    <property type="evidence" value="ECO:0007669"/>
    <property type="project" value="UniProtKB-KW"/>
</dbReference>
<reference evidence="3 4" key="1">
    <citation type="submission" date="2017-10" db="EMBL/GenBank/DDBJ databases">
        <title>Two draft genome sequences of Pusillimonas sp. strains isolated from a nitrate- and radionuclide-contaminated groundwater in Russia.</title>
        <authorList>
            <person name="Grouzdev D.S."/>
            <person name="Tourova T.P."/>
            <person name="Goeva M.A."/>
            <person name="Babich T.L."/>
            <person name="Sokolova D.S."/>
            <person name="Abdullin R."/>
            <person name="Poltaraus A.B."/>
            <person name="Toshchakov S.V."/>
            <person name="Nazina T.N."/>
        </authorList>
    </citation>
    <scope>NUCLEOTIDE SEQUENCE [LARGE SCALE GENOMIC DNA]</scope>
    <source>
        <strain evidence="3 4">JR1/69-3-13</strain>
    </source>
</reference>
<evidence type="ECO:0000313" key="4">
    <source>
        <dbReference type="Proteomes" id="UP000234190"/>
    </source>
</evidence>
<dbReference type="InterPro" id="IPR013024">
    <property type="entry name" value="GGCT-like"/>
</dbReference>
<keyword evidence="2" id="KW-0456">Lyase</keyword>
<accession>A0A2N4U0H6</accession>
<dbReference type="InterPro" id="IPR006840">
    <property type="entry name" value="ChaC"/>
</dbReference>
<dbReference type="GO" id="GO:0061928">
    <property type="term" value="F:glutathione specific gamma-glutamylcyclotransferase activity"/>
    <property type="evidence" value="ECO:0007669"/>
    <property type="project" value="UniProtKB-EC"/>
</dbReference>
<dbReference type="PANTHER" id="PTHR12192">
    <property type="entry name" value="CATION TRANSPORT PROTEIN CHAC-RELATED"/>
    <property type="match status" value="1"/>
</dbReference>
<dbReference type="InterPro" id="IPR036568">
    <property type="entry name" value="GGCT-like_sf"/>
</dbReference>
<proteinExistence type="predicted"/>